<dbReference type="EMBL" id="CP036266">
    <property type="protein sequence ID" value="QDT24484.1"/>
    <property type="molecule type" value="Genomic_DNA"/>
</dbReference>
<name>A0A517PYN8_9PLAN</name>
<accession>A0A517PYN8</accession>
<dbReference type="AlphaFoldDB" id="A0A517PYN8"/>
<organism evidence="1 2">
    <name type="scientific">Gimesia chilikensis</name>
    <dbReference type="NCBI Taxonomy" id="2605989"/>
    <lineage>
        <taxon>Bacteria</taxon>
        <taxon>Pseudomonadati</taxon>
        <taxon>Planctomycetota</taxon>
        <taxon>Planctomycetia</taxon>
        <taxon>Planctomycetales</taxon>
        <taxon>Planctomycetaceae</taxon>
        <taxon>Gimesia</taxon>
    </lineage>
</organism>
<evidence type="ECO:0000313" key="1">
    <source>
        <dbReference type="EMBL" id="QDT24484.1"/>
    </source>
</evidence>
<reference evidence="1 2" key="1">
    <citation type="submission" date="2019-02" db="EMBL/GenBank/DDBJ databases">
        <title>Deep-cultivation of Planctomycetes and their phenomic and genomic characterization uncovers novel biology.</title>
        <authorList>
            <person name="Wiegand S."/>
            <person name="Jogler M."/>
            <person name="Boedeker C."/>
            <person name="Pinto D."/>
            <person name="Vollmers J."/>
            <person name="Rivas-Marin E."/>
            <person name="Kohn T."/>
            <person name="Peeters S.H."/>
            <person name="Heuer A."/>
            <person name="Rast P."/>
            <person name="Oberbeckmann S."/>
            <person name="Bunk B."/>
            <person name="Jeske O."/>
            <person name="Meyerdierks A."/>
            <person name="Storesund J.E."/>
            <person name="Kallscheuer N."/>
            <person name="Luecker S."/>
            <person name="Lage O.M."/>
            <person name="Pohl T."/>
            <person name="Merkel B.J."/>
            <person name="Hornburger P."/>
            <person name="Mueller R.-W."/>
            <person name="Bruemmer F."/>
            <person name="Labrenz M."/>
            <person name="Spormann A.M."/>
            <person name="Op den Camp H."/>
            <person name="Overmann J."/>
            <person name="Amann R."/>
            <person name="Jetten M.S.M."/>
            <person name="Mascher T."/>
            <person name="Medema M.H."/>
            <person name="Devos D.P."/>
            <person name="Kaster A.-K."/>
            <person name="Ovreas L."/>
            <person name="Rohde M."/>
            <person name="Galperin M.Y."/>
            <person name="Jogler C."/>
        </authorList>
    </citation>
    <scope>NUCLEOTIDE SEQUENCE [LARGE SCALE GENOMIC DNA]</scope>
    <source>
        <strain evidence="1 2">HG66A1</strain>
    </source>
</reference>
<evidence type="ECO:0000313" key="2">
    <source>
        <dbReference type="Proteomes" id="UP000320421"/>
    </source>
</evidence>
<sequence length="82" mass="9175">MIKPQLTDAQRQALEQHHGMLQIDEDGRKYILMSMEVHRELMGVGTDAELQSSLKALETGLADIEAGRTRPFRDVLAVLDSV</sequence>
<dbReference type="OrthoDB" id="281963at2"/>
<proteinExistence type="predicted"/>
<dbReference type="RefSeq" id="WP_145193207.1">
    <property type="nucleotide sequence ID" value="NZ_CP036266.1"/>
</dbReference>
<gene>
    <name evidence="1" type="ORF">HG66A1_63160</name>
</gene>
<keyword evidence="2" id="KW-1185">Reference proteome</keyword>
<protein>
    <submittedName>
        <fullName evidence="1">Uncharacterized protein</fullName>
    </submittedName>
</protein>
<dbReference type="Proteomes" id="UP000320421">
    <property type="component" value="Chromosome"/>
</dbReference>